<dbReference type="GO" id="GO:0005737">
    <property type="term" value="C:cytoplasm"/>
    <property type="evidence" value="ECO:0007669"/>
    <property type="project" value="TreeGrafter"/>
</dbReference>
<dbReference type="InterPro" id="IPR051468">
    <property type="entry name" value="Fungal_SecMetab_SDRs"/>
</dbReference>
<dbReference type="PRINTS" id="PR00081">
    <property type="entry name" value="GDHRDH"/>
</dbReference>
<sequence length="205" mass="22335">MAPTIVLISGANRGIGKELLKRYLIRPNYIVIAANRNPEHASSIDLVNIPKAADTRLVIVKVDASDDEDATSAVVALQVQGIDHIDLVIANAGVSYAFGKVSDISLKDVRDHFEPNIYGILRLYQATIPLLRKSENPKWVTMGSIAGSIEVPTDMGSNGARLFGFEEAPDSLDGSCDGMVKLFDAATKKTHGGRFWQYYGEVESW</sequence>
<dbReference type="InterPro" id="IPR002347">
    <property type="entry name" value="SDR_fam"/>
</dbReference>
<dbReference type="PANTHER" id="PTHR43544:SF26">
    <property type="entry name" value="SHORT CHAIN DEHYDROGENASE_REDUCTASE FAMILY OXIDOREDUCTASE (JCVI)"/>
    <property type="match status" value="1"/>
</dbReference>
<dbReference type="EMBL" id="KN846954">
    <property type="protein sequence ID" value="KIV76816.1"/>
    <property type="molecule type" value="Genomic_DNA"/>
</dbReference>
<dbReference type="PANTHER" id="PTHR43544">
    <property type="entry name" value="SHORT-CHAIN DEHYDROGENASE/REDUCTASE"/>
    <property type="match status" value="1"/>
</dbReference>
<proteinExistence type="inferred from homology"/>
<comment type="similarity">
    <text evidence="1">Belongs to the short-chain dehydrogenases/reductases (SDR) family.</text>
</comment>
<accession>A0A0D1WNY7</accession>
<dbReference type="OrthoDB" id="4108231at2759"/>
<dbReference type="SUPFAM" id="SSF51735">
    <property type="entry name" value="NAD(P)-binding Rossmann-fold domains"/>
    <property type="match status" value="1"/>
</dbReference>
<dbReference type="Proteomes" id="UP000053599">
    <property type="component" value="Unassembled WGS sequence"/>
</dbReference>
<evidence type="ECO:0000256" key="1">
    <source>
        <dbReference type="ARBA" id="ARBA00006484"/>
    </source>
</evidence>
<evidence type="ECO:0000313" key="3">
    <source>
        <dbReference type="Proteomes" id="UP000053599"/>
    </source>
</evidence>
<organism evidence="2 3">
    <name type="scientific">Exophiala sideris</name>
    <dbReference type="NCBI Taxonomy" id="1016849"/>
    <lineage>
        <taxon>Eukaryota</taxon>
        <taxon>Fungi</taxon>
        <taxon>Dikarya</taxon>
        <taxon>Ascomycota</taxon>
        <taxon>Pezizomycotina</taxon>
        <taxon>Eurotiomycetes</taxon>
        <taxon>Chaetothyriomycetidae</taxon>
        <taxon>Chaetothyriales</taxon>
        <taxon>Herpotrichiellaceae</taxon>
        <taxon>Exophiala</taxon>
    </lineage>
</organism>
<reference evidence="2 3" key="1">
    <citation type="submission" date="2015-01" db="EMBL/GenBank/DDBJ databases">
        <title>The Genome Sequence of Exophiala sideris CBS121828.</title>
        <authorList>
            <consortium name="The Broad Institute Genomics Platform"/>
            <person name="Cuomo C."/>
            <person name="de Hoog S."/>
            <person name="Gorbushina A."/>
            <person name="Stielow B."/>
            <person name="Teixiera M."/>
            <person name="Abouelleil A."/>
            <person name="Chapman S.B."/>
            <person name="Priest M."/>
            <person name="Young S.K."/>
            <person name="Wortman J."/>
            <person name="Nusbaum C."/>
            <person name="Birren B."/>
        </authorList>
    </citation>
    <scope>NUCLEOTIDE SEQUENCE [LARGE SCALE GENOMIC DNA]</scope>
    <source>
        <strain evidence="2 3">CBS 121828</strain>
    </source>
</reference>
<dbReference type="AlphaFoldDB" id="A0A0D1WNY7"/>
<protein>
    <submittedName>
        <fullName evidence="2">Uncharacterized protein</fullName>
    </submittedName>
</protein>
<dbReference type="GO" id="GO:0016491">
    <property type="term" value="F:oxidoreductase activity"/>
    <property type="evidence" value="ECO:0007669"/>
    <property type="project" value="TreeGrafter"/>
</dbReference>
<dbReference type="Pfam" id="PF00106">
    <property type="entry name" value="adh_short"/>
    <property type="match status" value="1"/>
</dbReference>
<dbReference type="HOGENOM" id="CLU_010194_9_1_1"/>
<name>A0A0D1WNY7_9EURO</name>
<dbReference type="Gene3D" id="3.40.50.720">
    <property type="entry name" value="NAD(P)-binding Rossmann-like Domain"/>
    <property type="match status" value="1"/>
</dbReference>
<dbReference type="InterPro" id="IPR036291">
    <property type="entry name" value="NAD(P)-bd_dom_sf"/>
</dbReference>
<gene>
    <name evidence="2" type="ORF">PV11_08677</name>
</gene>
<evidence type="ECO:0000313" key="2">
    <source>
        <dbReference type="EMBL" id="KIV76816.1"/>
    </source>
</evidence>